<keyword evidence="2" id="KW-1185">Reference proteome</keyword>
<evidence type="ECO:0000313" key="1">
    <source>
        <dbReference type="EMBL" id="MFC4355298.1"/>
    </source>
</evidence>
<dbReference type="Proteomes" id="UP001595733">
    <property type="component" value="Unassembled WGS sequence"/>
</dbReference>
<evidence type="ECO:0000313" key="2">
    <source>
        <dbReference type="Proteomes" id="UP001595733"/>
    </source>
</evidence>
<reference evidence="2" key="1">
    <citation type="journal article" date="2019" name="Int. J. Syst. Evol. Microbiol.">
        <title>The Global Catalogue of Microorganisms (GCM) 10K type strain sequencing project: providing services to taxonomists for standard genome sequencing and annotation.</title>
        <authorList>
            <consortium name="The Broad Institute Genomics Platform"/>
            <consortium name="The Broad Institute Genome Sequencing Center for Infectious Disease"/>
            <person name="Wu L."/>
            <person name="Ma J."/>
        </authorList>
    </citation>
    <scope>NUCLEOTIDE SEQUENCE [LARGE SCALE GENOMIC DNA]</scope>
    <source>
        <strain evidence="2">CCUG 50353</strain>
    </source>
</reference>
<dbReference type="RefSeq" id="WP_378141761.1">
    <property type="nucleotide sequence ID" value="NZ_JBHSEF010000023.1"/>
</dbReference>
<dbReference type="InterPro" id="IPR018755">
    <property type="entry name" value="Phage_Mu_Gp48"/>
</dbReference>
<comment type="caution">
    <text evidence="1">The sequence shown here is derived from an EMBL/GenBank/DDBJ whole genome shotgun (WGS) entry which is preliminary data.</text>
</comment>
<sequence>MLRDIRLLDYLPPYVQDYREIREIMNTENPEFQLVADESERILNNQFILTSDEVGIVRFERLLKIFPSPDDTLKSRISRVMARWNDVVPYTYKALIEKLIFLSDGMNFTINAEFNEYRMEIITHLELPGQVDELQNLLGYMIPVNLELTSSNEIYCDSEGEGKIAAGFVSFNMFELSDAYNADFNISGESKLAASLSSVNVTELSDAYQEEVTIQGDSKLGGGIVGTASVLITDNFNEEITTTGESTVGSNASITSINGIN</sequence>
<organism evidence="1 2">
    <name type="scientific">Chryseomicrobium palamuruense</name>
    <dbReference type="NCBI Taxonomy" id="682973"/>
    <lineage>
        <taxon>Bacteria</taxon>
        <taxon>Bacillati</taxon>
        <taxon>Bacillota</taxon>
        <taxon>Bacilli</taxon>
        <taxon>Bacillales</taxon>
        <taxon>Caryophanaceae</taxon>
        <taxon>Chryseomicrobium</taxon>
    </lineage>
</organism>
<proteinExistence type="predicted"/>
<dbReference type="EMBL" id="JBHSEF010000023">
    <property type="protein sequence ID" value="MFC4355298.1"/>
    <property type="molecule type" value="Genomic_DNA"/>
</dbReference>
<name>A0ABV8UVE4_9BACL</name>
<protein>
    <submittedName>
        <fullName evidence="1">Phage tail protein</fullName>
    </submittedName>
</protein>
<accession>A0ABV8UVE4</accession>
<gene>
    <name evidence="1" type="ORF">ACFO0S_09590</name>
</gene>
<dbReference type="Pfam" id="PF10076">
    <property type="entry name" value="Phage_Mu_Gp48"/>
    <property type="match status" value="1"/>
</dbReference>